<keyword evidence="1" id="KW-1133">Transmembrane helix</keyword>
<proteinExistence type="predicted"/>
<feature type="transmembrane region" description="Helical" evidence="1">
    <location>
        <begin position="13"/>
        <end position="44"/>
    </location>
</feature>
<dbReference type="Proteomes" id="UP001595843">
    <property type="component" value="Unassembled WGS sequence"/>
</dbReference>
<protein>
    <submittedName>
        <fullName evidence="2">DUF454 family protein</fullName>
    </submittedName>
</protein>
<sequence length="83" mass="9657">MTKKRFKIICGQILGWFFVLLGIAGIILPVLHGVVFLMLGFLILSKTSPWAKRMLDRLEARYPLVSKQMNKLREHPRLKRLLP</sequence>
<accession>A0ABV8JHI3</accession>
<evidence type="ECO:0000313" key="3">
    <source>
        <dbReference type="Proteomes" id="UP001595843"/>
    </source>
</evidence>
<keyword evidence="1" id="KW-0812">Transmembrane</keyword>
<name>A0ABV8JHI3_9BACL</name>
<keyword evidence="1" id="KW-0472">Membrane</keyword>
<dbReference type="RefSeq" id="WP_380703831.1">
    <property type="nucleotide sequence ID" value="NZ_JBHSAP010000009.1"/>
</dbReference>
<evidence type="ECO:0000313" key="2">
    <source>
        <dbReference type="EMBL" id="MFC4076676.1"/>
    </source>
</evidence>
<organism evidence="2 3">
    <name type="scientific">Salinithrix halophila</name>
    <dbReference type="NCBI Taxonomy" id="1485204"/>
    <lineage>
        <taxon>Bacteria</taxon>
        <taxon>Bacillati</taxon>
        <taxon>Bacillota</taxon>
        <taxon>Bacilli</taxon>
        <taxon>Bacillales</taxon>
        <taxon>Thermoactinomycetaceae</taxon>
        <taxon>Salinithrix</taxon>
    </lineage>
</organism>
<keyword evidence="3" id="KW-1185">Reference proteome</keyword>
<reference evidence="3" key="1">
    <citation type="journal article" date="2019" name="Int. J. Syst. Evol. Microbiol.">
        <title>The Global Catalogue of Microorganisms (GCM) 10K type strain sequencing project: providing services to taxonomists for standard genome sequencing and annotation.</title>
        <authorList>
            <consortium name="The Broad Institute Genomics Platform"/>
            <consortium name="The Broad Institute Genome Sequencing Center for Infectious Disease"/>
            <person name="Wu L."/>
            <person name="Ma J."/>
        </authorList>
    </citation>
    <scope>NUCLEOTIDE SEQUENCE [LARGE SCALE GENOMIC DNA]</scope>
    <source>
        <strain evidence="3">IBRC-M 10813</strain>
    </source>
</reference>
<dbReference type="EMBL" id="JBHSAP010000009">
    <property type="protein sequence ID" value="MFC4076676.1"/>
    <property type="molecule type" value="Genomic_DNA"/>
</dbReference>
<comment type="caution">
    <text evidence="2">The sequence shown here is derived from an EMBL/GenBank/DDBJ whole genome shotgun (WGS) entry which is preliminary data.</text>
</comment>
<evidence type="ECO:0000256" key="1">
    <source>
        <dbReference type="SAM" id="Phobius"/>
    </source>
</evidence>
<dbReference type="Pfam" id="PF04304">
    <property type="entry name" value="DUF454"/>
    <property type="match status" value="1"/>
</dbReference>
<dbReference type="InterPro" id="IPR007401">
    <property type="entry name" value="DUF454"/>
</dbReference>
<gene>
    <name evidence="2" type="ORF">ACFOUO_07620</name>
</gene>